<dbReference type="Pfam" id="PF16127">
    <property type="entry name" value="DUF4839"/>
    <property type="match status" value="1"/>
</dbReference>
<dbReference type="AlphaFoldDB" id="A0A0B7GRM1"/>
<gene>
    <name evidence="3" type="ORF">SSV_2138</name>
</gene>
<dbReference type="Proteomes" id="UP000183504">
    <property type="component" value="Unassembled WGS sequence"/>
</dbReference>
<organism evidence="3 4">
    <name type="scientific">Streptococcus sanguinis</name>
    <dbReference type="NCBI Taxonomy" id="1305"/>
    <lineage>
        <taxon>Bacteria</taxon>
        <taxon>Bacillati</taxon>
        <taxon>Bacillota</taxon>
        <taxon>Bacilli</taxon>
        <taxon>Lactobacillales</taxon>
        <taxon>Streptococcaceae</taxon>
        <taxon>Streptococcus</taxon>
    </lineage>
</organism>
<evidence type="ECO:0000256" key="1">
    <source>
        <dbReference type="SAM" id="MobiDB-lite"/>
    </source>
</evidence>
<accession>A0A0B7GRM1</accession>
<feature type="chain" id="PRO_5002131748" evidence="2">
    <location>
        <begin position="26"/>
        <end position="354"/>
    </location>
</feature>
<feature type="signal peptide" evidence="2">
    <location>
        <begin position="1"/>
        <end position="25"/>
    </location>
</feature>
<evidence type="ECO:0000313" key="4">
    <source>
        <dbReference type="Proteomes" id="UP000183504"/>
    </source>
</evidence>
<proteinExistence type="predicted"/>
<protein>
    <submittedName>
        <fullName evidence="3">Uncharacterized protein</fullName>
    </submittedName>
</protein>
<keyword evidence="2" id="KW-0732">Signal</keyword>
<dbReference type="InterPro" id="IPR032290">
    <property type="entry name" value="DUF4839"/>
</dbReference>
<evidence type="ECO:0000256" key="2">
    <source>
        <dbReference type="SAM" id="SignalP"/>
    </source>
</evidence>
<feature type="compositionally biased region" description="Polar residues" evidence="1">
    <location>
        <begin position="212"/>
        <end position="238"/>
    </location>
</feature>
<dbReference type="EMBL" id="CDMW01000001">
    <property type="protein sequence ID" value="CEL91410.1"/>
    <property type="molecule type" value="Genomic_DNA"/>
</dbReference>
<evidence type="ECO:0000313" key="3">
    <source>
        <dbReference type="EMBL" id="CEL91410.1"/>
    </source>
</evidence>
<sequence length="354" mass="39531">MKKLGIYLSCCLLLTSLQTPYVVNANSTDSIKVTISSKEAKYQEYQNVIKKLNDAGFTNIKTSEIKDLPLGVFTKEGDIENGDVEEVKIDGKTKFNSSDKFRKDSLITISYHSFASNEADENLISLPFSSKEISNQNYKDIVKKLKKAGFTNIKTEKIDDLVFGWLKKDGTIDQVKVDGITDFKKNEKINKDTEIIVSYHTFPEQTTEEKSPISNVENSSTATSPEKDIQNSSSSTQEVITTENNAEFASILQTDEEGKIKEFTKKYSGKVVEFDGYIADIQRLTNTKYNADVLIYAGDTGALTGPAFQLHRVSLTNLSKQGVTGINQNIHIKATIVPRDNYLFGLDPIEVKPR</sequence>
<reference evidence="3 4" key="1">
    <citation type="submission" date="2015-01" db="EMBL/GenBank/DDBJ databases">
        <authorList>
            <person name="Pelicic Vladimir"/>
        </authorList>
    </citation>
    <scope>NUCLEOTIDE SEQUENCE [LARGE SCALE GENOMIC DNA]</scope>
    <source>
        <strain evidence="3 4">2908</strain>
    </source>
</reference>
<name>A0A0B7GRM1_STRSA</name>
<feature type="region of interest" description="Disordered" evidence="1">
    <location>
        <begin position="201"/>
        <end position="238"/>
    </location>
</feature>
<dbReference type="RefSeq" id="WP_072074774.1">
    <property type="nucleotide sequence ID" value="NZ_CDMW01000001.1"/>
</dbReference>